<name>F3QQK0_9BACT</name>
<dbReference type="AlphaFoldDB" id="F3QQK0"/>
<accession>F3QQK0</accession>
<organism evidence="2 3">
    <name type="scientific">Paraprevotella xylaniphila YIT 11841</name>
    <dbReference type="NCBI Taxonomy" id="762982"/>
    <lineage>
        <taxon>Bacteria</taxon>
        <taxon>Pseudomonadati</taxon>
        <taxon>Bacteroidota</taxon>
        <taxon>Bacteroidia</taxon>
        <taxon>Bacteroidales</taxon>
        <taxon>Prevotellaceae</taxon>
        <taxon>Paraprevotella</taxon>
    </lineage>
</organism>
<feature type="region of interest" description="Disordered" evidence="1">
    <location>
        <begin position="1"/>
        <end position="31"/>
    </location>
</feature>
<dbReference type="Proteomes" id="UP000005546">
    <property type="component" value="Unassembled WGS sequence"/>
</dbReference>
<reference evidence="2 3" key="1">
    <citation type="submission" date="2011-02" db="EMBL/GenBank/DDBJ databases">
        <authorList>
            <person name="Weinstock G."/>
            <person name="Sodergren E."/>
            <person name="Clifton S."/>
            <person name="Fulton L."/>
            <person name="Fulton B."/>
            <person name="Courtney L."/>
            <person name="Fronick C."/>
            <person name="Harrison M."/>
            <person name="Strong C."/>
            <person name="Farmer C."/>
            <person name="Delahaunty K."/>
            <person name="Markovic C."/>
            <person name="Hall O."/>
            <person name="Minx P."/>
            <person name="Tomlinson C."/>
            <person name="Mitreva M."/>
            <person name="Hou S."/>
            <person name="Chen J."/>
            <person name="Wollam A."/>
            <person name="Pepin K.H."/>
            <person name="Johnson M."/>
            <person name="Bhonagiri V."/>
            <person name="Zhang X."/>
            <person name="Suruliraj S."/>
            <person name="Warren W."/>
            <person name="Chinwalla A."/>
            <person name="Mardis E.R."/>
            <person name="Wilson R.K."/>
        </authorList>
    </citation>
    <scope>NUCLEOTIDE SEQUENCE [LARGE SCALE GENOMIC DNA]</scope>
    <source>
        <strain evidence="2 3">YIT 11841</strain>
    </source>
</reference>
<evidence type="ECO:0000313" key="3">
    <source>
        <dbReference type="Proteomes" id="UP000005546"/>
    </source>
</evidence>
<evidence type="ECO:0000313" key="2">
    <source>
        <dbReference type="EMBL" id="EGG57084.1"/>
    </source>
</evidence>
<comment type="caution">
    <text evidence="2">The sequence shown here is derived from an EMBL/GenBank/DDBJ whole genome shotgun (WGS) entry which is preliminary data.</text>
</comment>
<dbReference type="HOGENOM" id="CLU_2808557_0_0_10"/>
<sequence>MIKAEHIPASMPVREADNIKKAPIQKVKTPQTKRQTAVDLAVKYIPMGKQKDMNIAKTAGLSKLPVK</sequence>
<keyword evidence="3" id="KW-1185">Reference proteome</keyword>
<protein>
    <submittedName>
        <fullName evidence="2">Conserved domain protein</fullName>
    </submittedName>
</protein>
<evidence type="ECO:0000256" key="1">
    <source>
        <dbReference type="SAM" id="MobiDB-lite"/>
    </source>
</evidence>
<dbReference type="EMBL" id="AFBR01000013">
    <property type="protein sequence ID" value="EGG57084.1"/>
    <property type="molecule type" value="Genomic_DNA"/>
</dbReference>
<proteinExistence type="predicted"/>
<gene>
    <name evidence="2" type="ORF">HMPREF9442_00443</name>
</gene>